<feature type="transmembrane region" description="Helical" evidence="7">
    <location>
        <begin position="160"/>
        <end position="182"/>
    </location>
</feature>
<evidence type="ECO:0000313" key="10">
    <source>
        <dbReference type="Proteomes" id="UP000738349"/>
    </source>
</evidence>
<feature type="compositionally biased region" description="Polar residues" evidence="6">
    <location>
        <begin position="297"/>
        <end position="320"/>
    </location>
</feature>
<dbReference type="PANTHER" id="PTHR33048">
    <property type="entry name" value="PTH11-LIKE INTEGRAL MEMBRANE PROTEIN (AFU_ORTHOLOGUE AFUA_5G11245)"/>
    <property type="match status" value="1"/>
</dbReference>
<keyword evidence="2 7" id="KW-0812">Transmembrane</keyword>
<dbReference type="OrthoDB" id="5417887at2759"/>
<name>A0A9P9F5Z5_9HYPO</name>
<evidence type="ECO:0000256" key="6">
    <source>
        <dbReference type="SAM" id="MobiDB-lite"/>
    </source>
</evidence>
<keyword evidence="3 7" id="KW-1133">Transmembrane helix</keyword>
<reference evidence="9" key="1">
    <citation type="journal article" date="2021" name="Nat. Commun.">
        <title>Genetic determinants of endophytism in the Arabidopsis root mycobiome.</title>
        <authorList>
            <person name="Mesny F."/>
            <person name="Miyauchi S."/>
            <person name="Thiergart T."/>
            <person name="Pickel B."/>
            <person name="Atanasova L."/>
            <person name="Karlsson M."/>
            <person name="Huettel B."/>
            <person name="Barry K.W."/>
            <person name="Haridas S."/>
            <person name="Chen C."/>
            <person name="Bauer D."/>
            <person name="Andreopoulos W."/>
            <person name="Pangilinan J."/>
            <person name="LaButti K."/>
            <person name="Riley R."/>
            <person name="Lipzen A."/>
            <person name="Clum A."/>
            <person name="Drula E."/>
            <person name="Henrissat B."/>
            <person name="Kohler A."/>
            <person name="Grigoriev I.V."/>
            <person name="Martin F.M."/>
            <person name="Hacquard S."/>
        </authorList>
    </citation>
    <scope>NUCLEOTIDE SEQUENCE</scope>
    <source>
        <strain evidence="9">MPI-CAGE-AT-0147</strain>
    </source>
</reference>
<organism evidence="9 10">
    <name type="scientific">Dactylonectria macrodidyma</name>
    <dbReference type="NCBI Taxonomy" id="307937"/>
    <lineage>
        <taxon>Eukaryota</taxon>
        <taxon>Fungi</taxon>
        <taxon>Dikarya</taxon>
        <taxon>Ascomycota</taxon>
        <taxon>Pezizomycotina</taxon>
        <taxon>Sordariomycetes</taxon>
        <taxon>Hypocreomycetidae</taxon>
        <taxon>Hypocreales</taxon>
        <taxon>Nectriaceae</taxon>
        <taxon>Dactylonectria</taxon>
    </lineage>
</organism>
<feature type="domain" description="Rhodopsin" evidence="8">
    <location>
        <begin position="18"/>
        <end position="256"/>
    </location>
</feature>
<dbReference type="Pfam" id="PF20684">
    <property type="entry name" value="Fung_rhodopsin"/>
    <property type="match status" value="1"/>
</dbReference>
<evidence type="ECO:0000256" key="5">
    <source>
        <dbReference type="ARBA" id="ARBA00038359"/>
    </source>
</evidence>
<feature type="transmembrane region" description="Helical" evidence="7">
    <location>
        <begin position="194"/>
        <end position="214"/>
    </location>
</feature>
<evidence type="ECO:0000256" key="3">
    <source>
        <dbReference type="ARBA" id="ARBA00022989"/>
    </source>
</evidence>
<feature type="transmembrane region" description="Helical" evidence="7">
    <location>
        <begin position="74"/>
        <end position="91"/>
    </location>
</feature>
<accession>A0A9P9F5Z5</accession>
<comment type="subcellular location">
    <subcellularLocation>
        <location evidence="1">Membrane</location>
        <topology evidence="1">Multi-pass membrane protein</topology>
    </subcellularLocation>
</comment>
<dbReference type="InterPro" id="IPR052337">
    <property type="entry name" value="SAT4-like"/>
</dbReference>
<evidence type="ECO:0000256" key="1">
    <source>
        <dbReference type="ARBA" id="ARBA00004141"/>
    </source>
</evidence>
<dbReference type="GO" id="GO:0016020">
    <property type="term" value="C:membrane"/>
    <property type="evidence" value="ECO:0007669"/>
    <property type="project" value="UniProtKB-SubCell"/>
</dbReference>
<feature type="transmembrane region" description="Helical" evidence="7">
    <location>
        <begin position="6"/>
        <end position="22"/>
    </location>
</feature>
<feature type="transmembrane region" description="Helical" evidence="7">
    <location>
        <begin position="234"/>
        <end position="255"/>
    </location>
</feature>
<gene>
    <name evidence="9" type="ORF">EDB81DRAFT_785957</name>
</gene>
<keyword evidence="4 7" id="KW-0472">Membrane</keyword>
<feature type="transmembrane region" description="Helical" evidence="7">
    <location>
        <begin position="34"/>
        <end position="54"/>
    </location>
</feature>
<comment type="similarity">
    <text evidence="5">Belongs to the SAT4 family.</text>
</comment>
<evidence type="ECO:0000313" key="9">
    <source>
        <dbReference type="EMBL" id="KAH7156068.1"/>
    </source>
</evidence>
<sequence length="333" mass="36606">MTPVSWIFFGGATILLVLRIYCKISRHRSLWWDDYILIAAWALSLGDNVATVINTNRGFGKHIYDLSQEDISDIVLMISICTTLNIMSLIASKTSFALTILRLASGFTIVVVWFIIVSTNVALSISFLFGYFRCWPPKKSWQSDIPGTCMPADAYAGYKYFAAAYSGAMDIALALIPWTIIWNASLRKKEMAGVALAMSLGIFAGATAFIKLSYLYSLTGDKDFTYNGVKLVVWAKLEVSVSIMAACIPTLRALLSEVAARRRGSDRETGQPATFSDMYNDIVPPDLNDTLSHEPDSQSTKGILVKTTVSSRQNSQTSEATVEPIDTTRPAKG</sequence>
<dbReference type="EMBL" id="JAGMUV010000005">
    <property type="protein sequence ID" value="KAH7156068.1"/>
    <property type="molecule type" value="Genomic_DNA"/>
</dbReference>
<dbReference type="Proteomes" id="UP000738349">
    <property type="component" value="Unassembled WGS sequence"/>
</dbReference>
<evidence type="ECO:0000256" key="4">
    <source>
        <dbReference type="ARBA" id="ARBA00023136"/>
    </source>
</evidence>
<comment type="caution">
    <text evidence="9">The sequence shown here is derived from an EMBL/GenBank/DDBJ whole genome shotgun (WGS) entry which is preliminary data.</text>
</comment>
<evidence type="ECO:0000256" key="2">
    <source>
        <dbReference type="ARBA" id="ARBA00022692"/>
    </source>
</evidence>
<evidence type="ECO:0000259" key="8">
    <source>
        <dbReference type="Pfam" id="PF20684"/>
    </source>
</evidence>
<dbReference type="AlphaFoldDB" id="A0A9P9F5Z5"/>
<evidence type="ECO:0000256" key="7">
    <source>
        <dbReference type="SAM" id="Phobius"/>
    </source>
</evidence>
<dbReference type="InterPro" id="IPR049326">
    <property type="entry name" value="Rhodopsin_dom_fungi"/>
</dbReference>
<feature type="transmembrane region" description="Helical" evidence="7">
    <location>
        <begin position="103"/>
        <end position="132"/>
    </location>
</feature>
<keyword evidence="10" id="KW-1185">Reference proteome</keyword>
<feature type="region of interest" description="Disordered" evidence="6">
    <location>
        <begin position="286"/>
        <end position="333"/>
    </location>
</feature>
<protein>
    <recommendedName>
        <fullName evidence="8">Rhodopsin domain-containing protein</fullName>
    </recommendedName>
</protein>
<proteinExistence type="inferred from homology"/>
<dbReference type="PANTHER" id="PTHR33048:SF42">
    <property type="entry name" value="INTEGRAL MEMBRANE PROTEIN"/>
    <property type="match status" value="1"/>
</dbReference>